<evidence type="ECO:0000313" key="8">
    <source>
        <dbReference type="Proteomes" id="UP001172684"/>
    </source>
</evidence>
<dbReference type="Proteomes" id="UP001172684">
    <property type="component" value="Unassembled WGS sequence"/>
</dbReference>
<comment type="subcellular location">
    <subcellularLocation>
        <location evidence="1">Membrane</location>
        <topology evidence="1">Multi-pass membrane protein</topology>
    </subcellularLocation>
</comment>
<dbReference type="EMBL" id="JAPDRL010000017">
    <property type="protein sequence ID" value="KAJ9666747.1"/>
    <property type="molecule type" value="Genomic_DNA"/>
</dbReference>
<name>A0ABQ9NXC8_9PEZI</name>
<sequence>MSNTMLKQTTQAVVLSVTSNILAQALTAYREDKSFALDLPPIIRFTLFTALNTPPNILWQQYLEERFPSHASPSSTTAIEPLSADEKDTLKEDLQDDDEKHTGTSLTHQKTSGINIPNILAKFALDQTLGALINTVFFVIGIRSMSGVSTAEILTAVRTETYPLMAAGWKLWPLVSLLSFSVVPVDKRVLFGSLVGLFWGIYVSILMA</sequence>
<accession>A0ABQ9NXC8</accession>
<evidence type="ECO:0008006" key="9">
    <source>
        <dbReference type="Google" id="ProtNLM"/>
    </source>
</evidence>
<reference evidence="7" key="1">
    <citation type="submission" date="2022-10" db="EMBL/GenBank/DDBJ databases">
        <title>Culturing micro-colonial fungi from biological soil crusts in the Mojave desert and describing Neophaeococcomyces mojavensis, and introducing the new genera and species Taxawa tesnikishii.</title>
        <authorList>
            <person name="Kurbessoian T."/>
            <person name="Stajich J.E."/>
        </authorList>
    </citation>
    <scope>NUCLEOTIDE SEQUENCE</scope>
    <source>
        <strain evidence="7">TK_1</strain>
    </source>
</reference>
<protein>
    <recommendedName>
        <fullName evidence="9">PXMP2/4 family protein 3</fullName>
    </recommendedName>
</protein>
<evidence type="ECO:0000256" key="1">
    <source>
        <dbReference type="ARBA" id="ARBA00004141"/>
    </source>
</evidence>
<comment type="caution">
    <text evidence="7">The sequence shown here is derived from an EMBL/GenBank/DDBJ whole genome shotgun (WGS) entry which is preliminary data.</text>
</comment>
<keyword evidence="8" id="KW-1185">Reference proteome</keyword>
<proteinExistence type="inferred from homology"/>
<dbReference type="InterPro" id="IPR007248">
    <property type="entry name" value="Mpv17_PMP22"/>
</dbReference>
<evidence type="ECO:0000256" key="2">
    <source>
        <dbReference type="ARBA" id="ARBA00006824"/>
    </source>
</evidence>
<dbReference type="Pfam" id="PF04117">
    <property type="entry name" value="Mpv17_PMP22"/>
    <property type="match status" value="1"/>
</dbReference>
<keyword evidence="5 6" id="KW-0472">Membrane</keyword>
<feature type="transmembrane region" description="Helical" evidence="6">
    <location>
        <begin position="119"/>
        <end position="142"/>
    </location>
</feature>
<organism evidence="7 8">
    <name type="scientific">Coniosporium apollinis</name>
    <dbReference type="NCBI Taxonomy" id="61459"/>
    <lineage>
        <taxon>Eukaryota</taxon>
        <taxon>Fungi</taxon>
        <taxon>Dikarya</taxon>
        <taxon>Ascomycota</taxon>
        <taxon>Pezizomycotina</taxon>
        <taxon>Dothideomycetes</taxon>
        <taxon>Dothideomycetes incertae sedis</taxon>
        <taxon>Coniosporium</taxon>
    </lineage>
</organism>
<feature type="transmembrane region" description="Helical" evidence="6">
    <location>
        <begin position="189"/>
        <end position="207"/>
    </location>
</feature>
<evidence type="ECO:0000256" key="3">
    <source>
        <dbReference type="ARBA" id="ARBA00022692"/>
    </source>
</evidence>
<comment type="similarity">
    <text evidence="2 6">Belongs to the peroxisomal membrane protein PXMP2/4 family.</text>
</comment>
<dbReference type="PANTHER" id="PTHR11266">
    <property type="entry name" value="PEROXISOMAL MEMBRANE PROTEIN 2, PXMP2 MPV17"/>
    <property type="match status" value="1"/>
</dbReference>
<dbReference type="PANTHER" id="PTHR11266:SF80">
    <property type="entry name" value="PEROXISOMAL MEMBRANE PROTEIN 2"/>
    <property type="match status" value="1"/>
</dbReference>
<evidence type="ECO:0000256" key="4">
    <source>
        <dbReference type="ARBA" id="ARBA00022989"/>
    </source>
</evidence>
<evidence type="ECO:0000256" key="6">
    <source>
        <dbReference type="RuleBase" id="RU363053"/>
    </source>
</evidence>
<keyword evidence="3 6" id="KW-0812">Transmembrane</keyword>
<evidence type="ECO:0000256" key="5">
    <source>
        <dbReference type="ARBA" id="ARBA00023136"/>
    </source>
</evidence>
<feature type="transmembrane region" description="Helical" evidence="6">
    <location>
        <begin position="162"/>
        <end position="182"/>
    </location>
</feature>
<gene>
    <name evidence="7" type="ORF">H2201_003151</name>
</gene>
<evidence type="ECO:0000313" key="7">
    <source>
        <dbReference type="EMBL" id="KAJ9666747.1"/>
    </source>
</evidence>
<keyword evidence="4 6" id="KW-1133">Transmembrane helix</keyword>